<dbReference type="GO" id="GO:0016787">
    <property type="term" value="F:hydrolase activity"/>
    <property type="evidence" value="ECO:0007669"/>
    <property type="project" value="UniProtKB-KW"/>
</dbReference>
<evidence type="ECO:0000259" key="1">
    <source>
        <dbReference type="Pfam" id="PF01863"/>
    </source>
</evidence>
<organism evidence="2 3">
    <name type="scientific">Nocardioides taihuensis</name>
    <dbReference type="NCBI Taxonomy" id="1835606"/>
    <lineage>
        <taxon>Bacteria</taxon>
        <taxon>Bacillati</taxon>
        <taxon>Actinomycetota</taxon>
        <taxon>Actinomycetes</taxon>
        <taxon>Propionibacteriales</taxon>
        <taxon>Nocardioidaceae</taxon>
        <taxon>Nocardioides</taxon>
    </lineage>
</organism>
<dbReference type="EMBL" id="JBHSKD010000023">
    <property type="protein sequence ID" value="MFC5178317.1"/>
    <property type="molecule type" value="Genomic_DNA"/>
</dbReference>
<proteinExistence type="predicted"/>
<dbReference type="RefSeq" id="WP_378591890.1">
    <property type="nucleotide sequence ID" value="NZ_JBHSKD010000023.1"/>
</dbReference>
<name>A0ABW0BMI1_9ACTN</name>
<dbReference type="PANTHER" id="PTHR30399">
    <property type="entry name" value="UNCHARACTERIZED PROTEIN YGJP"/>
    <property type="match status" value="1"/>
</dbReference>
<dbReference type="Proteomes" id="UP001596087">
    <property type="component" value="Unassembled WGS sequence"/>
</dbReference>
<gene>
    <name evidence="2" type="ORF">ACFPGP_16685</name>
</gene>
<dbReference type="Pfam" id="PF01863">
    <property type="entry name" value="YgjP-like"/>
    <property type="match status" value="1"/>
</dbReference>
<sequence>MTEAAQPQVEVRRSRRRRRTVSAYRDGERIVVLVPASLSRKEEAEWVTTMVARLERSERRLRPSDDELLSRALELNDKYLGGLATPGSVRWVDNQRSRWGSCTPGDRTIRLSARLQGMPQWVVDYVIVHELAHLLEPGHDQRFWSWVENYPKAERAQGYLLGWSAAARVDEPPGSDVEGAGPAEG</sequence>
<protein>
    <submittedName>
        <fullName evidence="2">M48 family metallopeptidase</fullName>
        <ecNumber evidence="2">3.4.24.-</ecNumber>
    </submittedName>
</protein>
<reference evidence="3" key="1">
    <citation type="journal article" date="2019" name="Int. J. Syst. Evol. Microbiol.">
        <title>The Global Catalogue of Microorganisms (GCM) 10K type strain sequencing project: providing services to taxonomists for standard genome sequencing and annotation.</title>
        <authorList>
            <consortium name="The Broad Institute Genomics Platform"/>
            <consortium name="The Broad Institute Genome Sequencing Center for Infectious Disease"/>
            <person name="Wu L."/>
            <person name="Ma J."/>
        </authorList>
    </citation>
    <scope>NUCLEOTIDE SEQUENCE [LARGE SCALE GENOMIC DNA]</scope>
    <source>
        <strain evidence="3">DFY41</strain>
    </source>
</reference>
<keyword evidence="2" id="KW-0378">Hydrolase</keyword>
<feature type="domain" description="YgjP-like metallopeptidase" evidence="1">
    <location>
        <begin position="92"/>
        <end position="152"/>
    </location>
</feature>
<dbReference type="Gene3D" id="3.30.2010.10">
    <property type="entry name" value="Metalloproteases ('zincins'), catalytic domain"/>
    <property type="match status" value="1"/>
</dbReference>
<evidence type="ECO:0000313" key="2">
    <source>
        <dbReference type="EMBL" id="MFC5178317.1"/>
    </source>
</evidence>
<keyword evidence="3" id="KW-1185">Reference proteome</keyword>
<evidence type="ECO:0000313" key="3">
    <source>
        <dbReference type="Proteomes" id="UP001596087"/>
    </source>
</evidence>
<accession>A0ABW0BMI1</accession>
<dbReference type="InterPro" id="IPR002725">
    <property type="entry name" value="YgjP-like_metallopeptidase"/>
</dbReference>
<dbReference type="EC" id="3.4.24.-" evidence="2"/>
<dbReference type="PANTHER" id="PTHR30399:SF1">
    <property type="entry name" value="UTP PYROPHOSPHATASE"/>
    <property type="match status" value="1"/>
</dbReference>
<dbReference type="CDD" id="cd07344">
    <property type="entry name" value="M48_yhfN_like"/>
    <property type="match status" value="1"/>
</dbReference>
<dbReference type="InterPro" id="IPR053136">
    <property type="entry name" value="UTP_pyrophosphatase-like"/>
</dbReference>
<comment type="caution">
    <text evidence="2">The sequence shown here is derived from an EMBL/GenBank/DDBJ whole genome shotgun (WGS) entry which is preliminary data.</text>
</comment>